<dbReference type="PANTHER" id="PTHR42928:SF5">
    <property type="entry name" value="BLR1237 PROTEIN"/>
    <property type="match status" value="1"/>
</dbReference>
<feature type="signal peptide" evidence="2">
    <location>
        <begin position="1"/>
        <end position="28"/>
    </location>
</feature>
<dbReference type="EMBL" id="JBHUIW010000033">
    <property type="protein sequence ID" value="MFD2184695.1"/>
    <property type="molecule type" value="Genomic_DNA"/>
</dbReference>
<evidence type="ECO:0000313" key="4">
    <source>
        <dbReference type="Proteomes" id="UP001597314"/>
    </source>
</evidence>
<accession>A0ABW5AR75</accession>
<dbReference type="RefSeq" id="WP_378479834.1">
    <property type="nucleotide sequence ID" value="NZ_JBHUIW010000033.1"/>
</dbReference>
<organism evidence="3 4">
    <name type="scientific">Rhodoplanes azumiensis</name>
    <dbReference type="NCBI Taxonomy" id="1897628"/>
    <lineage>
        <taxon>Bacteria</taxon>
        <taxon>Pseudomonadati</taxon>
        <taxon>Pseudomonadota</taxon>
        <taxon>Alphaproteobacteria</taxon>
        <taxon>Hyphomicrobiales</taxon>
        <taxon>Nitrobacteraceae</taxon>
        <taxon>Rhodoplanes</taxon>
    </lineage>
</organism>
<dbReference type="Gene3D" id="3.40.190.150">
    <property type="entry name" value="Bordetella uptake gene, domain 1"/>
    <property type="match status" value="1"/>
</dbReference>
<dbReference type="InterPro" id="IPR005064">
    <property type="entry name" value="BUG"/>
</dbReference>
<dbReference type="PANTHER" id="PTHR42928">
    <property type="entry name" value="TRICARBOXYLATE-BINDING PROTEIN"/>
    <property type="match status" value="1"/>
</dbReference>
<evidence type="ECO:0000256" key="1">
    <source>
        <dbReference type="ARBA" id="ARBA00006987"/>
    </source>
</evidence>
<dbReference type="PIRSF" id="PIRSF017082">
    <property type="entry name" value="YflP"/>
    <property type="match status" value="1"/>
</dbReference>
<keyword evidence="4" id="KW-1185">Reference proteome</keyword>
<gene>
    <name evidence="3" type="ORF">ACFSOX_21295</name>
</gene>
<dbReference type="SUPFAM" id="SSF53850">
    <property type="entry name" value="Periplasmic binding protein-like II"/>
    <property type="match status" value="1"/>
</dbReference>
<feature type="chain" id="PRO_5045812005" evidence="2">
    <location>
        <begin position="29"/>
        <end position="339"/>
    </location>
</feature>
<name>A0ABW5AR75_9BRAD</name>
<dbReference type="InterPro" id="IPR042100">
    <property type="entry name" value="Bug_dom1"/>
</dbReference>
<protein>
    <submittedName>
        <fullName evidence="3">Tripartite tricarboxylate transporter substrate-binding protein</fullName>
    </submittedName>
</protein>
<dbReference type="Gene3D" id="3.40.190.10">
    <property type="entry name" value="Periplasmic binding protein-like II"/>
    <property type="match status" value="1"/>
</dbReference>
<dbReference type="Proteomes" id="UP001597314">
    <property type="component" value="Unassembled WGS sequence"/>
</dbReference>
<proteinExistence type="inferred from homology"/>
<sequence>MMSTDRPTRRRAATLLLGAAIAAASLPAATQEASKDTVFPTRPITLVVPFPAGGPSDALARAVAHGLAETLKGTVVVENIAGAGGTIGLGKVAAAPADGYTLGFGTIGTHIANVALYKTLPYDPATSFVPIGLAGTAPMLVVVNPALGVSDLESLKARIAAKGGKTTYGSAGIGSISHFACVILLAAMKEPATHVPYRGIAPAMNDLVGGHIDFMCDQPTTALAQVTAGKVKAVAVLSDDSVPQLPGLQTVAQAGYPQVSFRSWSAIFAPKGTPPAVAARLNAALRDTLTDPALRAKMQAVGVDLPQGDDLAPAAVSKLIVDGVARDVPALKALGASLD</sequence>
<reference evidence="4" key="1">
    <citation type="journal article" date="2019" name="Int. J. Syst. Evol. Microbiol.">
        <title>The Global Catalogue of Microorganisms (GCM) 10K type strain sequencing project: providing services to taxonomists for standard genome sequencing and annotation.</title>
        <authorList>
            <consortium name="The Broad Institute Genomics Platform"/>
            <consortium name="The Broad Institute Genome Sequencing Center for Infectious Disease"/>
            <person name="Wu L."/>
            <person name="Ma J."/>
        </authorList>
    </citation>
    <scope>NUCLEOTIDE SEQUENCE [LARGE SCALE GENOMIC DNA]</scope>
    <source>
        <strain evidence="4">CGMCC 1.6774</strain>
    </source>
</reference>
<comment type="caution">
    <text evidence="3">The sequence shown here is derived from an EMBL/GenBank/DDBJ whole genome shotgun (WGS) entry which is preliminary data.</text>
</comment>
<evidence type="ECO:0000313" key="3">
    <source>
        <dbReference type="EMBL" id="MFD2184695.1"/>
    </source>
</evidence>
<evidence type="ECO:0000256" key="2">
    <source>
        <dbReference type="SAM" id="SignalP"/>
    </source>
</evidence>
<comment type="similarity">
    <text evidence="1">Belongs to the UPF0065 (bug) family.</text>
</comment>
<keyword evidence="2" id="KW-0732">Signal</keyword>
<dbReference type="Pfam" id="PF03401">
    <property type="entry name" value="TctC"/>
    <property type="match status" value="1"/>
</dbReference>